<dbReference type="PROSITE" id="PS00028">
    <property type="entry name" value="ZINC_FINGER_C2H2_1"/>
    <property type="match status" value="7"/>
</dbReference>
<evidence type="ECO:0000259" key="15">
    <source>
        <dbReference type="PROSITE" id="PS50806"/>
    </source>
</evidence>
<dbReference type="Proteomes" id="UP001142489">
    <property type="component" value="Unassembled WGS sequence"/>
</dbReference>
<dbReference type="SUPFAM" id="SSF57667">
    <property type="entry name" value="beta-beta-alpha zinc fingers"/>
    <property type="match status" value="5"/>
</dbReference>
<feature type="domain" description="C2H2-type" evidence="13">
    <location>
        <begin position="376"/>
        <end position="405"/>
    </location>
</feature>
<proteinExistence type="inferred from homology"/>
<evidence type="ECO:0000256" key="6">
    <source>
        <dbReference type="ARBA" id="ARBA00022833"/>
    </source>
</evidence>
<dbReference type="PANTHER" id="PTHR24381:SF393">
    <property type="entry name" value="CHROMATIN-LINKED ADAPTOR FOR MSL PROTEINS, ISOFORM B"/>
    <property type="match status" value="1"/>
</dbReference>
<evidence type="ECO:0000256" key="11">
    <source>
        <dbReference type="PROSITE-ProRule" id="PRU00042"/>
    </source>
</evidence>
<evidence type="ECO:0000259" key="14">
    <source>
        <dbReference type="PROSITE" id="PS50805"/>
    </source>
</evidence>
<evidence type="ECO:0000256" key="3">
    <source>
        <dbReference type="ARBA" id="ARBA00022723"/>
    </source>
</evidence>
<evidence type="ECO:0000256" key="1">
    <source>
        <dbReference type="ARBA" id="ARBA00004123"/>
    </source>
</evidence>
<dbReference type="PROSITE" id="PS50806">
    <property type="entry name" value="KRAB_RELATED"/>
    <property type="match status" value="1"/>
</dbReference>
<keyword evidence="9" id="KW-0804">Transcription</keyword>
<organism evidence="16 17">
    <name type="scientific">Phrynocephalus forsythii</name>
    <dbReference type="NCBI Taxonomy" id="171643"/>
    <lineage>
        <taxon>Eukaryota</taxon>
        <taxon>Metazoa</taxon>
        <taxon>Chordata</taxon>
        <taxon>Craniata</taxon>
        <taxon>Vertebrata</taxon>
        <taxon>Euteleostomi</taxon>
        <taxon>Lepidosauria</taxon>
        <taxon>Squamata</taxon>
        <taxon>Bifurcata</taxon>
        <taxon>Unidentata</taxon>
        <taxon>Episquamata</taxon>
        <taxon>Toxicofera</taxon>
        <taxon>Iguania</taxon>
        <taxon>Acrodonta</taxon>
        <taxon>Agamidae</taxon>
        <taxon>Agaminae</taxon>
        <taxon>Phrynocephalus</taxon>
    </lineage>
</organism>
<evidence type="ECO:0000259" key="13">
    <source>
        <dbReference type="PROSITE" id="PS50157"/>
    </source>
</evidence>
<dbReference type="InterPro" id="IPR001909">
    <property type="entry name" value="KRAB"/>
</dbReference>
<feature type="domain" description="C2H2-type" evidence="13">
    <location>
        <begin position="641"/>
        <end position="668"/>
    </location>
</feature>
<keyword evidence="4" id="KW-0677">Repeat</keyword>
<dbReference type="InterPro" id="IPR013087">
    <property type="entry name" value="Znf_C2H2_type"/>
</dbReference>
<dbReference type="GO" id="GO:0008270">
    <property type="term" value="F:zinc ion binding"/>
    <property type="evidence" value="ECO:0007669"/>
    <property type="project" value="UniProtKB-KW"/>
</dbReference>
<feature type="domain" description="C2H2-type" evidence="13">
    <location>
        <begin position="434"/>
        <end position="461"/>
    </location>
</feature>
<dbReference type="CDD" id="cd07765">
    <property type="entry name" value="KRAB_A-box"/>
    <property type="match status" value="1"/>
</dbReference>
<keyword evidence="7" id="KW-0805">Transcription regulation</keyword>
<name>A0A9Q0XH17_9SAUR</name>
<dbReference type="FunFam" id="3.30.160.60:FF:000295">
    <property type="entry name" value="zinc finger protein 19"/>
    <property type="match status" value="1"/>
</dbReference>
<evidence type="ECO:0000256" key="4">
    <source>
        <dbReference type="ARBA" id="ARBA00022737"/>
    </source>
</evidence>
<dbReference type="PROSITE" id="PS50157">
    <property type="entry name" value="ZINC_FINGER_C2H2_2"/>
    <property type="match status" value="8"/>
</dbReference>
<keyword evidence="5 11" id="KW-0863">Zinc-finger</keyword>
<feature type="domain" description="C2H2-type" evidence="13">
    <location>
        <begin position="697"/>
        <end position="724"/>
    </location>
</feature>
<dbReference type="PROSITE" id="PS50805">
    <property type="entry name" value="KRAB"/>
    <property type="match status" value="1"/>
</dbReference>
<feature type="domain" description="C2H2-type" evidence="13">
    <location>
        <begin position="725"/>
        <end position="752"/>
    </location>
</feature>
<feature type="domain" description="KRAB" evidence="14">
    <location>
        <begin position="214"/>
        <end position="285"/>
    </location>
</feature>
<dbReference type="AlphaFoldDB" id="A0A9Q0XH17"/>
<sequence length="771" mass="86774">MMAAKPPGASTWVLRFPSPVEPGVQISVEMEEDSPAVGTIKGILKHSWFQKDPVDQGEADVTPRCWDVRQQMLVPTPKEVEEDMEKDEEEAGTRIHEEILDDDIETCVVAFDNTSELKEPRGTRTEVVVGPNCVITIEEEEVELGKQEEPKSTVLLEDDIEACIICPEEEKVPRRKEDIQAVIVDGGSVEVFSGSSERVGLSKVEKTTQTEALVTFEDVALYFSEEQWKLLDKTQRSIYREVMLQNYENVQSLGFPVHKPDLIFKMENSKNQELLFQETKDSKEGTSVEARDPLEGRDGPAKSSPPAKEERSSRWHRTEPRYGCSLCGKTFPWQSTLARHQLSHSRVKPYQCPDCPASFAQHGKLACHRRLHTGKHSCECLDCGKYFCDRYKLARHQKCHAKDRPFRCDACGRSFCLSSNLRQHRCVHAGERPHVCPECGRKFTRRSNLIQHLRVHQLQGQRQKEGQGMELPPGDPDPCEEKWEYEWIADDQGGGQPGELPVGNRESVPVSEPFGSERDAEQILELCIGDGEHGWVARITGGDHAHEGAVGSSENREDPQYLDLSSANPERDEVAELRHEIVQLRIGELAEHGWNAEFESEDDDCLLVDDDKPLPLDVQEPRLASEALSVGQGPLGGNGQPQCSDYGRTFTRSSSLSRHQLTHRTEHPHACGKCCRSFRLPILLAQQQLAHASGQPHACPDCPKSFIHRSKLLRHQLVHTGERPFQCEECGKSYRDHSTLVRHQRAHDKPHTLGCMSATQISPSPPMVVIL</sequence>
<feature type="compositionally biased region" description="Basic and acidic residues" evidence="12">
    <location>
        <begin position="278"/>
        <end position="300"/>
    </location>
</feature>
<dbReference type="SMART" id="SM00349">
    <property type="entry name" value="KRAB"/>
    <property type="match status" value="1"/>
</dbReference>
<dbReference type="FunFam" id="3.30.160.60:FF:000135">
    <property type="entry name" value="Zinc finger protein 358"/>
    <property type="match status" value="1"/>
</dbReference>
<dbReference type="Gene3D" id="6.10.140.140">
    <property type="match status" value="1"/>
</dbReference>
<dbReference type="GO" id="GO:0000981">
    <property type="term" value="F:DNA-binding transcription factor activity, RNA polymerase II-specific"/>
    <property type="evidence" value="ECO:0007669"/>
    <property type="project" value="TreeGrafter"/>
</dbReference>
<keyword evidence="3" id="KW-0479">Metal-binding</keyword>
<evidence type="ECO:0000313" key="17">
    <source>
        <dbReference type="Proteomes" id="UP001142489"/>
    </source>
</evidence>
<dbReference type="InterPro" id="IPR036051">
    <property type="entry name" value="KRAB_dom_sf"/>
</dbReference>
<feature type="domain" description="C2H2-type" evidence="13">
    <location>
        <begin position="322"/>
        <end position="349"/>
    </location>
</feature>
<accession>A0A9Q0XH17</accession>
<comment type="subcellular location">
    <subcellularLocation>
        <location evidence="1">Nucleus</location>
    </subcellularLocation>
</comment>
<dbReference type="EMBL" id="JAPFRF010000012">
    <property type="protein sequence ID" value="KAJ7314147.1"/>
    <property type="molecule type" value="Genomic_DNA"/>
</dbReference>
<comment type="similarity">
    <text evidence="2">Belongs to the krueppel C2H2-type zinc-finger protein family.</text>
</comment>
<keyword evidence="8" id="KW-0238">DNA-binding</keyword>
<keyword evidence="17" id="KW-1185">Reference proteome</keyword>
<comment type="caution">
    <text evidence="16">The sequence shown here is derived from an EMBL/GenBank/DDBJ whole genome shotgun (WGS) entry which is preliminary data.</text>
</comment>
<dbReference type="SUPFAM" id="SSF109640">
    <property type="entry name" value="KRAB domain (Kruppel-associated box)"/>
    <property type="match status" value="1"/>
</dbReference>
<dbReference type="SMART" id="SM00355">
    <property type="entry name" value="ZnF_C2H2"/>
    <property type="match status" value="8"/>
</dbReference>
<evidence type="ECO:0000256" key="7">
    <source>
        <dbReference type="ARBA" id="ARBA00023015"/>
    </source>
</evidence>
<feature type="domain" description="C2H2-type" evidence="13">
    <location>
        <begin position="406"/>
        <end position="433"/>
    </location>
</feature>
<dbReference type="FunFam" id="3.30.160.60:FF:002343">
    <property type="entry name" value="Zinc finger protein 33A"/>
    <property type="match status" value="1"/>
</dbReference>
<gene>
    <name evidence="16" type="ORF">JRQ81_006086</name>
</gene>
<evidence type="ECO:0000256" key="10">
    <source>
        <dbReference type="ARBA" id="ARBA00023242"/>
    </source>
</evidence>
<evidence type="ECO:0000313" key="16">
    <source>
        <dbReference type="EMBL" id="KAJ7314147.1"/>
    </source>
</evidence>
<evidence type="ECO:0000256" key="8">
    <source>
        <dbReference type="ARBA" id="ARBA00023125"/>
    </source>
</evidence>
<dbReference type="OrthoDB" id="9027221at2759"/>
<feature type="region of interest" description="Disordered" evidence="12">
    <location>
        <begin position="276"/>
        <end position="316"/>
    </location>
</feature>
<feature type="region of interest" description="Disordered" evidence="12">
    <location>
        <begin position="491"/>
        <end position="516"/>
    </location>
</feature>
<evidence type="ECO:0000256" key="5">
    <source>
        <dbReference type="ARBA" id="ARBA00022771"/>
    </source>
</evidence>
<evidence type="ECO:0000256" key="2">
    <source>
        <dbReference type="ARBA" id="ARBA00006991"/>
    </source>
</evidence>
<dbReference type="InterPro" id="IPR003655">
    <property type="entry name" value="aKRAB"/>
</dbReference>
<evidence type="ECO:0000256" key="12">
    <source>
        <dbReference type="SAM" id="MobiDB-lite"/>
    </source>
</evidence>
<reference evidence="16" key="1">
    <citation type="journal article" date="2023" name="DNA Res.">
        <title>Chromosome-level genome assembly of Phrynocephalus forsythii using third-generation DNA sequencing and Hi-C analysis.</title>
        <authorList>
            <person name="Qi Y."/>
            <person name="Zhao W."/>
            <person name="Zhao Y."/>
            <person name="Niu C."/>
            <person name="Cao S."/>
            <person name="Zhang Y."/>
        </authorList>
    </citation>
    <scope>NUCLEOTIDE SEQUENCE</scope>
    <source>
        <tissue evidence="16">Muscle</tissue>
    </source>
</reference>
<dbReference type="Pfam" id="PF01352">
    <property type="entry name" value="KRAB"/>
    <property type="match status" value="1"/>
</dbReference>
<dbReference type="Pfam" id="PF00096">
    <property type="entry name" value="zf-C2H2"/>
    <property type="match status" value="5"/>
</dbReference>
<dbReference type="GO" id="GO:0000977">
    <property type="term" value="F:RNA polymerase II transcription regulatory region sequence-specific DNA binding"/>
    <property type="evidence" value="ECO:0007669"/>
    <property type="project" value="TreeGrafter"/>
</dbReference>
<keyword evidence="10" id="KW-0539">Nucleus</keyword>
<feature type="domain" description="KRAB-related" evidence="15">
    <location>
        <begin position="211"/>
        <end position="275"/>
    </location>
</feature>
<feature type="domain" description="C2H2-type" evidence="13">
    <location>
        <begin position="350"/>
        <end position="377"/>
    </location>
</feature>
<dbReference type="FunFam" id="3.30.160.60:FF:000030">
    <property type="entry name" value="Zinc finger protein 628"/>
    <property type="match status" value="1"/>
</dbReference>
<keyword evidence="6" id="KW-0862">Zinc</keyword>
<dbReference type="PANTHER" id="PTHR24381">
    <property type="entry name" value="ZINC FINGER PROTEIN"/>
    <property type="match status" value="1"/>
</dbReference>
<evidence type="ECO:0000256" key="9">
    <source>
        <dbReference type="ARBA" id="ARBA00023163"/>
    </source>
</evidence>
<dbReference type="GO" id="GO:0005634">
    <property type="term" value="C:nucleus"/>
    <property type="evidence" value="ECO:0007669"/>
    <property type="project" value="UniProtKB-SubCell"/>
</dbReference>
<protein>
    <submittedName>
        <fullName evidence="16">Uncharacterized protein</fullName>
    </submittedName>
</protein>
<dbReference type="FunFam" id="3.30.160.60:FF:000188">
    <property type="entry name" value="Zinc finger protein 787"/>
    <property type="match status" value="1"/>
</dbReference>
<dbReference type="InterPro" id="IPR036236">
    <property type="entry name" value="Znf_C2H2_sf"/>
</dbReference>
<dbReference type="Gene3D" id="3.30.160.60">
    <property type="entry name" value="Classic Zinc Finger"/>
    <property type="match status" value="8"/>
</dbReference>
<feature type="compositionally biased region" description="Basic and acidic residues" evidence="12">
    <location>
        <begin position="307"/>
        <end position="316"/>
    </location>
</feature>